<keyword evidence="9" id="KW-0804">Transcription</keyword>
<feature type="domain" description="C2H2-type" evidence="13">
    <location>
        <begin position="403"/>
        <end position="430"/>
    </location>
</feature>
<evidence type="ECO:0000256" key="3">
    <source>
        <dbReference type="ARBA" id="ARBA00022723"/>
    </source>
</evidence>
<evidence type="ECO:0000313" key="15">
    <source>
        <dbReference type="Proteomes" id="UP000694569"/>
    </source>
</evidence>
<gene>
    <name evidence="14" type="primary">ZNF217</name>
</gene>
<feature type="domain" description="C2H2-type" evidence="13">
    <location>
        <begin position="54"/>
        <end position="81"/>
    </location>
</feature>
<evidence type="ECO:0000256" key="8">
    <source>
        <dbReference type="ARBA" id="ARBA00023125"/>
    </source>
</evidence>
<dbReference type="PROSITE" id="PS00028">
    <property type="entry name" value="ZINC_FINGER_C2H2_1"/>
    <property type="match status" value="5"/>
</dbReference>
<dbReference type="Pfam" id="PF00096">
    <property type="entry name" value="zf-C2H2"/>
    <property type="match status" value="2"/>
</dbReference>
<dbReference type="Proteomes" id="UP000694569">
    <property type="component" value="Unplaced"/>
</dbReference>
<evidence type="ECO:0000256" key="5">
    <source>
        <dbReference type="ARBA" id="ARBA00022771"/>
    </source>
</evidence>
<keyword evidence="10" id="KW-0539">Nucleus</keyword>
<feature type="domain" description="C2H2-type" evidence="13">
    <location>
        <begin position="518"/>
        <end position="545"/>
    </location>
</feature>
<evidence type="ECO:0000256" key="9">
    <source>
        <dbReference type="ARBA" id="ARBA00023163"/>
    </source>
</evidence>
<keyword evidence="6" id="KW-0862">Zinc</keyword>
<feature type="region of interest" description="Disordered" evidence="12">
    <location>
        <begin position="82"/>
        <end position="101"/>
    </location>
</feature>
<dbReference type="PANTHER" id="PTHR45925">
    <property type="entry name" value="ZINC FINGER PROTEIN"/>
    <property type="match status" value="1"/>
</dbReference>
<feature type="region of interest" description="Disordered" evidence="12">
    <location>
        <begin position="175"/>
        <end position="194"/>
    </location>
</feature>
<comment type="similarity">
    <text evidence="2">Belongs to the krueppel C2H2-type zinc-finger protein family.</text>
</comment>
<dbReference type="FunFam" id="3.30.160.60:FF:000446">
    <property type="entry name" value="Zinc finger protein"/>
    <property type="match status" value="1"/>
</dbReference>
<dbReference type="GO" id="GO:0005634">
    <property type="term" value="C:nucleus"/>
    <property type="evidence" value="ECO:0007669"/>
    <property type="project" value="UniProtKB-SubCell"/>
</dbReference>
<evidence type="ECO:0000256" key="6">
    <source>
        <dbReference type="ARBA" id="ARBA00022833"/>
    </source>
</evidence>
<evidence type="ECO:0000313" key="14">
    <source>
        <dbReference type="Ensembl" id="ENSLLEP00000044930.1"/>
    </source>
</evidence>
<feature type="domain" description="C2H2-type" evidence="13">
    <location>
        <begin position="490"/>
        <end position="517"/>
    </location>
</feature>
<evidence type="ECO:0000256" key="1">
    <source>
        <dbReference type="ARBA" id="ARBA00004123"/>
    </source>
</evidence>
<dbReference type="InterPro" id="IPR013087">
    <property type="entry name" value="Znf_C2H2_type"/>
</dbReference>
<keyword evidence="7" id="KW-0805">Transcription regulation</keyword>
<keyword evidence="15" id="KW-1185">Reference proteome</keyword>
<evidence type="ECO:0000256" key="11">
    <source>
        <dbReference type="PROSITE-ProRule" id="PRU00042"/>
    </source>
</evidence>
<dbReference type="PROSITE" id="PS50157">
    <property type="entry name" value="ZINC_FINGER_C2H2_2"/>
    <property type="match status" value="5"/>
</dbReference>
<feature type="domain" description="C2H2-type" evidence="13">
    <location>
        <begin position="152"/>
        <end position="179"/>
    </location>
</feature>
<keyword evidence="4" id="KW-0677">Repeat</keyword>
<reference evidence="14" key="2">
    <citation type="submission" date="2025-09" db="UniProtKB">
        <authorList>
            <consortium name="Ensembl"/>
        </authorList>
    </citation>
    <scope>IDENTIFICATION</scope>
</reference>
<evidence type="ECO:0000256" key="12">
    <source>
        <dbReference type="SAM" id="MobiDB-lite"/>
    </source>
</evidence>
<evidence type="ECO:0000256" key="7">
    <source>
        <dbReference type="ARBA" id="ARBA00023015"/>
    </source>
</evidence>
<dbReference type="InterPro" id="IPR036236">
    <property type="entry name" value="Znf_C2H2_sf"/>
</dbReference>
<dbReference type="GO" id="GO:0008270">
    <property type="term" value="F:zinc ion binding"/>
    <property type="evidence" value="ECO:0007669"/>
    <property type="project" value="UniProtKB-KW"/>
</dbReference>
<accession>A0A8C5QY05</accession>
<evidence type="ECO:0000256" key="2">
    <source>
        <dbReference type="ARBA" id="ARBA00006991"/>
    </source>
</evidence>
<dbReference type="OrthoDB" id="8953863at2759"/>
<keyword evidence="3" id="KW-0479">Metal-binding</keyword>
<dbReference type="SMART" id="SM00355">
    <property type="entry name" value="ZnF_C2H2"/>
    <property type="match status" value="8"/>
</dbReference>
<dbReference type="GeneTree" id="ENSGT00940000159884"/>
<feature type="compositionally biased region" description="Basic residues" evidence="12">
    <location>
        <begin position="176"/>
        <end position="188"/>
    </location>
</feature>
<feature type="compositionally biased region" description="Basic and acidic residues" evidence="12">
    <location>
        <begin position="968"/>
        <end position="978"/>
    </location>
</feature>
<keyword evidence="5 11" id="KW-0863">Zinc-finger</keyword>
<dbReference type="AlphaFoldDB" id="A0A8C5QY05"/>
<evidence type="ECO:0000259" key="13">
    <source>
        <dbReference type="PROSITE" id="PS50157"/>
    </source>
</evidence>
<feature type="region of interest" description="Disordered" evidence="12">
    <location>
        <begin position="938"/>
        <end position="978"/>
    </location>
</feature>
<dbReference type="Ensembl" id="ENSLLET00000046723.1">
    <property type="protein sequence ID" value="ENSLLEP00000044930.1"/>
    <property type="gene ID" value="ENSLLEG00000028506.1"/>
</dbReference>
<proteinExistence type="inferred from homology"/>
<comment type="subcellular location">
    <subcellularLocation>
        <location evidence="1">Nucleus</location>
    </subcellularLocation>
</comment>
<keyword evidence="8" id="KW-0238">DNA-binding</keyword>
<dbReference type="SUPFAM" id="SSF57667">
    <property type="entry name" value="beta-beta-alpha zinc fingers"/>
    <property type="match status" value="3"/>
</dbReference>
<evidence type="ECO:0000256" key="10">
    <source>
        <dbReference type="ARBA" id="ARBA00023242"/>
    </source>
</evidence>
<dbReference type="InterPro" id="IPR051967">
    <property type="entry name" value="Krueppel_C2H2-ZF"/>
</dbReference>
<evidence type="ECO:0000256" key="4">
    <source>
        <dbReference type="ARBA" id="ARBA00022737"/>
    </source>
</evidence>
<organism evidence="14 15">
    <name type="scientific">Leptobrachium leishanense</name>
    <name type="common">Leishan spiny toad</name>
    <dbReference type="NCBI Taxonomy" id="445787"/>
    <lineage>
        <taxon>Eukaryota</taxon>
        <taxon>Metazoa</taxon>
        <taxon>Chordata</taxon>
        <taxon>Craniata</taxon>
        <taxon>Vertebrata</taxon>
        <taxon>Euteleostomi</taxon>
        <taxon>Amphibia</taxon>
        <taxon>Batrachia</taxon>
        <taxon>Anura</taxon>
        <taxon>Pelobatoidea</taxon>
        <taxon>Megophryidae</taxon>
        <taxon>Leptobrachium</taxon>
    </lineage>
</organism>
<dbReference type="PANTHER" id="PTHR45925:SF4">
    <property type="entry name" value="ZINC FINGER PROTEIN 217"/>
    <property type="match status" value="1"/>
</dbReference>
<name>A0A8C5QY05_9ANUR</name>
<feature type="region of interest" description="Disordered" evidence="12">
    <location>
        <begin position="462"/>
        <end position="487"/>
    </location>
</feature>
<reference evidence="14" key="1">
    <citation type="submission" date="2025-08" db="UniProtKB">
        <authorList>
            <consortium name="Ensembl"/>
        </authorList>
    </citation>
    <scope>IDENTIFICATION</scope>
</reference>
<sequence length="978" mass="109216">MPEQSSELIAAAIRLGSTCESEINRSRSTNILVLESTEAENPPQKSSPQMAALCVCTCCNKTFTSNEELTLHLGVHQLPDTPVLSPDNGSSSSENECPKSVDSKDECCEILQSKATNEDDGKLVECEICLHTCSTSQDLENHMSKHRFAYPYHCVTCGRRYKKSWFLRNHMEKHNGKLKSRKRKRRSRDHTDQPIEELATINDVVLEPPEKIKTDMIKKCIGCGHLFNKNKIRQHYAKHLQESTNEPDKNAVFPTPPADGSNERILKANNNSVSEKVEEVPKETFMGFLGLMPVSTKVENRNLWVAELNPIVSFLAWEIDTKVKANDGDEKSKANSLKISPNIENVSDKEPKVKRRRTGSQLLTCNNEKVTRKLLTPVQPLEIVPNEVPNKEKNPANKKRKPTVCDYCGKFFNTYHQLVLHLRVHIKGRNDSECSSVSSNVSSESMASMEVQELQQLDNKIEEGSADGTGDSVQIEKSEARTRRKQKSSAKCIHCGKSFDSLYYLNVHIRSHTGEKPYECEVCSYKSAQATSLKYHLKNHHAFKEADASATVKMMSKKVSQKYLNHSKNQMRLSTMEVTNHKEDSMKAIMSKTLSSEENGCVRANPPVEKMDTLRTSSIVNGHVKTMLPSSSVLDKGVPTGLGTRKSSCDKQNTESGAAAVDHQIIPLNLSLNKGVTCNPPAKICFMPSIPCPFCGHKASCLEVLDIHIKIEHKSSPALKNAINSKYSEQPFKRRRTGCPPALNGMDVSPLDLNGSKAKIPLIHFKPDCNENVKGAPLLPNSDVPSGTDLRNCEDQKLVLYPRKNNPINDCTFMQHDLQKISHLVERMQYPEPNRATWNGSRSFKRGNHEFSPERHVHKELHSMTNLMNSNVEHNLKKTMQNISNHLANVAVARESLHSGNGDRPPREMTPVTPATIASGLNAPEVDLQHVMVIPPEMPVSAPAHGVSDPGPSSTTEGRRRSVRRRSKADSMIKDKRL</sequence>
<protein>
    <submittedName>
        <fullName evidence="14">Zinc finger protein 217</fullName>
    </submittedName>
</protein>
<dbReference type="GO" id="GO:0000981">
    <property type="term" value="F:DNA-binding transcription factor activity, RNA polymerase II-specific"/>
    <property type="evidence" value="ECO:0007669"/>
    <property type="project" value="TreeGrafter"/>
</dbReference>
<feature type="region of interest" description="Disordered" evidence="12">
    <location>
        <begin position="241"/>
        <end position="264"/>
    </location>
</feature>
<dbReference type="Gene3D" id="3.30.160.60">
    <property type="entry name" value="Classic Zinc Finger"/>
    <property type="match status" value="4"/>
</dbReference>
<dbReference type="GO" id="GO:0000978">
    <property type="term" value="F:RNA polymerase II cis-regulatory region sequence-specific DNA binding"/>
    <property type="evidence" value="ECO:0007669"/>
    <property type="project" value="TreeGrafter"/>
</dbReference>